<dbReference type="AlphaFoldDB" id="A0A5J5J4X8"/>
<proteinExistence type="predicted"/>
<keyword evidence="4" id="KW-1185">Reference proteome</keyword>
<feature type="region of interest" description="Disordered" evidence="1">
    <location>
        <begin position="31"/>
        <end position="58"/>
    </location>
</feature>
<comment type="caution">
    <text evidence="3">The sequence shown here is derived from an EMBL/GenBank/DDBJ whole genome shotgun (WGS) entry which is preliminary data.</text>
</comment>
<reference evidence="4" key="1">
    <citation type="submission" date="2019-09" db="EMBL/GenBank/DDBJ databases">
        <title>Mumia zhuanghuii sp. nov. isolated from the intestinal contents of plateau pika (Ochotona curzoniae) in the Qinghai-Tibet plateau of China.</title>
        <authorList>
            <person name="Tian Z."/>
        </authorList>
    </citation>
    <scope>NUCLEOTIDE SEQUENCE [LARGE SCALE GENOMIC DNA]</scope>
    <source>
        <strain evidence="4">JCM 30598</strain>
    </source>
</reference>
<organism evidence="3 4">
    <name type="scientific">Microbacterium rhizomatis</name>
    <dbReference type="NCBI Taxonomy" id="1631477"/>
    <lineage>
        <taxon>Bacteria</taxon>
        <taxon>Bacillati</taxon>
        <taxon>Actinomycetota</taxon>
        <taxon>Actinomycetes</taxon>
        <taxon>Micrococcales</taxon>
        <taxon>Microbacteriaceae</taxon>
        <taxon>Microbacterium</taxon>
    </lineage>
</organism>
<feature type="chain" id="PRO_5023811791" evidence="2">
    <location>
        <begin position="31"/>
        <end position="129"/>
    </location>
</feature>
<feature type="signal peptide" evidence="2">
    <location>
        <begin position="1"/>
        <end position="30"/>
    </location>
</feature>
<feature type="region of interest" description="Disordered" evidence="1">
    <location>
        <begin position="101"/>
        <end position="129"/>
    </location>
</feature>
<feature type="compositionally biased region" description="Polar residues" evidence="1">
    <location>
        <begin position="113"/>
        <end position="129"/>
    </location>
</feature>
<feature type="compositionally biased region" description="Low complexity" evidence="1">
    <location>
        <begin position="31"/>
        <end position="52"/>
    </location>
</feature>
<evidence type="ECO:0000256" key="2">
    <source>
        <dbReference type="SAM" id="SignalP"/>
    </source>
</evidence>
<keyword evidence="2" id="KW-0732">Signal</keyword>
<protein>
    <submittedName>
        <fullName evidence="3">Uncharacterized protein</fullName>
    </submittedName>
</protein>
<dbReference type="PROSITE" id="PS51257">
    <property type="entry name" value="PROKAR_LIPOPROTEIN"/>
    <property type="match status" value="1"/>
</dbReference>
<accession>A0A5J5J4X8</accession>
<dbReference type="Proteomes" id="UP000325827">
    <property type="component" value="Unassembled WGS sequence"/>
</dbReference>
<dbReference type="EMBL" id="VYSA01000001">
    <property type="protein sequence ID" value="KAA9111092.1"/>
    <property type="molecule type" value="Genomic_DNA"/>
</dbReference>
<dbReference type="RefSeq" id="WP_150447863.1">
    <property type="nucleotide sequence ID" value="NZ_VYSA01000001.1"/>
</dbReference>
<evidence type="ECO:0000313" key="4">
    <source>
        <dbReference type="Proteomes" id="UP000325827"/>
    </source>
</evidence>
<sequence length="129" mass="12659">MNATKKVIALGLGLSLSAAAAVACAVPASAATAAPAPTSSTAEGTTSESEGLISIADLERRAGQPLGVSVGTDDSGGVSFDFLPQSLEGNVNLVWTSDLNQGYLQDPAGSDEVTPSTGVTPTSAAPTPN</sequence>
<evidence type="ECO:0000256" key="1">
    <source>
        <dbReference type="SAM" id="MobiDB-lite"/>
    </source>
</evidence>
<gene>
    <name evidence="3" type="ORF">F6B43_05645</name>
</gene>
<evidence type="ECO:0000313" key="3">
    <source>
        <dbReference type="EMBL" id="KAA9111092.1"/>
    </source>
</evidence>
<name>A0A5J5J4X8_9MICO</name>